<name>A0A1H5KIR5_9MICC</name>
<evidence type="ECO:0000313" key="3">
    <source>
        <dbReference type="EMBL" id="SEE64287.1"/>
    </source>
</evidence>
<organism evidence="3 4">
    <name type="scientific">Arthrobacter alpinus</name>
    <dbReference type="NCBI Taxonomy" id="656366"/>
    <lineage>
        <taxon>Bacteria</taxon>
        <taxon>Bacillati</taxon>
        <taxon>Actinomycetota</taxon>
        <taxon>Actinomycetes</taxon>
        <taxon>Micrococcales</taxon>
        <taxon>Micrococcaceae</taxon>
        <taxon>Arthrobacter</taxon>
    </lineage>
</organism>
<dbReference type="PANTHER" id="PTHR12526">
    <property type="entry name" value="GLYCOSYLTRANSFERASE"/>
    <property type="match status" value="1"/>
</dbReference>
<evidence type="ECO:0000259" key="2">
    <source>
        <dbReference type="Pfam" id="PF00534"/>
    </source>
</evidence>
<evidence type="ECO:0000313" key="4">
    <source>
        <dbReference type="Proteomes" id="UP000182725"/>
    </source>
</evidence>
<dbReference type="Proteomes" id="UP000182725">
    <property type="component" value="Unassembled WGS sequence"/>
</dbReference>
<feature type="domain" description="Glycosyl transferase family 1" evidence="2">
    <location>
        <begin position="195"/>
        <end position="332"/>
    </location>
</feature>
<reference evidence="3 4" key="1">
    <citation type="submission" date="2016-10" db="EMBL/GenBank/DDBJ databases">
        <authorList>
            <person name="de Groot N.N."/>
        </authorList>
    </citation>
    <scope>NUCLEOTIDE SEQUENCE [LARGE SCALE GENOMIC DNA]</scope>
    <source>
        <strain evidence="3 4">DSM 22274</strain>
    </source>
</reference>
<protein>
    <submittedName>
        <fullName evidence="3">Glycosyltransferase involved in cell wall bisynthesis</fullName>
    </submittedName>
</protein>
<dbReference type="PANTHER" id="PTHR12526:SF637">
    <property type="entry name" value="GLYCOSYLTRANSFERASE EPSF-RELATED"/>
    <property type="match status" value="1"/>
</dbReference>
<dbReference type="GO" id="GO:0016757">
    <property type="term" value="F:glycosyltransferase activity"/>
    <property type="evidence" value="ECO:0007669"/>
    <property type="project" value="InterPro"/>
</dbReference>
<dbReference type="Pfam" id="PF00534">
    <property type="entry name" value="Glycos_transf_1"/>
    <property type="match status" value="1"/>
</dbReference>
<dbReference type="EMBL" id="FNTV01000001">
    <property type="protein sequence ID" value="SEE64287.1"/>
    <property type="molecule type" value="Genomic_DNA"/>
</dbReference>
<accession>A0A1H5KIR5</accession>
<proteinExistence type="predicted"/>
<dbReference type="InterPro" id="IPR001296">
    <property type="entry name" value="Glyco_trans_1"/>
</dbReference>
<gene>
    <name evidence="3" type="ORF">SAMN04489740_2019</name>
</gene>
<dbReference type="SUPFAM" id="SSF53756">
    <property type="entry name" value="UDP-Glycosyltransferase/glycogen phosphorylase"/>
    <property type="match status" value="1"/>
</dbReference>
<evidence type="ECO:0000256" key="1">
    <source>
        <dbReference type="ARBA" id="ARBA00022679"/>
    </source>
</evidence>
<sequence length="368" mass="40446">MPSGNSASPDMKVMIISGPLVTKGGVFRSTCQLVESARMRGLDWSALILTRGDLEPEELPEGVEVRVIRRGGLRGLVKLYKKLVSHPDVQTADALISMIPQTDMMLALMRPWRKQIRVAFVRGAAWPQKGEANEAKRLLWRFLERCALGRMDEVWSTTTVLRDDIAWPSAVIVPAGIADVGLQNEHNVVASNTNIVWAARMSVDKNPQLFLNVLRDLELPGRMYGDGEMRADLETMAPQNVTFGGWVDPLTLWNGAGIYLGTSFREAFGRSAVEAATYGIPMVLSKAFGAAPLLFTDPELRDRFVLDPVDSAGWVQATGDLANDQELRQKVASHVWTNAKKLTIEGSLNAVCARLAAVAARKRPIDAK</sequence>
<dbReference type="CDD" id="cd03801">
    <property type="entry name" value="GT4_PimA-like"/>
    <property type="match status" value="1"/>
</dbReference>
<keyword evidence="1 3" id="KW-0808">Transferase</keyword>
<dbReference type="Gene3D" id="3.40.50.2000">
    <property type="entry name" value="Glycogen Phosphorylase B"/>
    <property type="match status" value="1"/>
</dbReference>
<dbReference type="AlphaFoldDB" id="A0A1H5KIR5"/>